<evidence type="ECO:0000313" key="2">
    <source>
        <dbReference type="EMBL" id="SHE75524.1"/>
    </source>
</evidence>
<protein>
    <submittedName>
        <fullName evidence="2">Uncharacterized protein</fullName>
    </submittedName>
</protein>
<gene>
    <name evidence="2" type="ORF">SAMN02745190_01077</name>
</gene>
<dbReference type="RefSeq" id="WP_072935169.1">
    <property type="nucleotide sequence ID" value="NZ_FQUG01000004.1"/>
</dbReference>
<sequence length="206" mass="24064">MKKIFLFVFICLCFSNICFAQRIDAKIDASGYKVVMLKAKLLKQYDRSAENKMLNFAYEPSEQAVYIEVHGDSRGRLYLQKNRHTKETVEQCIDRLIKENEYLFTLPVKKIVLMSCYEESRHQDNPQNLYIGHSDTLNADIYEISRYCSLLENLYKIENGYIYSISYDQTNSNPLQDKNIYKLAKNAAESAGADWAVEMLKNNKQF</sequence>
<feature type="chain" id="PRO_5038763818" evidence="1">
    <location>
        <begin position="21"/>
        <end position="206"/>
    </location>
</feature>
<feature type="signal peptide" evidence="1">
    <location>
        <begin position="1"/>
        <end position="20"/>
    </location>
</feature>
<organism evidence="2 3">
    <name type="scientific">Schwartzia succinivorans DSM 10502</name>
    <dbReference type="NCBI Taxonomy" id="1123243"/>
    <lineage>
        <taxon>Bacteria</taxon>
        <taxon>Bacillati</taxon>
        <taxon>Bacillota</taxon>
        <taxon>Negativicutes</taxon>
        <taxon>Selenomonadales</taxon>
        <taxon>Selenomonadaceae</taxon>
        <taxon>Schwartzia</taxon>
    </lineage>
</organism>
<proteinExistence type="predicted"/>
<dbReference type="AlphaFoldDB" id="A0A1M4W2L2"/>
<evidence type="ECO:0000256" key="1">
    <source>
        <dbReference type="SAM" id="SignalP"/>
    </source>
</evidence>
<keyword evidence="3" id="KW-1185">Reference proteome</keyword>
<accession>A0A1M4W2L2</accession>
<dbReference type="EMBL" id="FQUG01000004">
    <property type="protein sequence ID" value="SHE75524.1"/>
    <property type="molecule type" value="Genomic_DNA"/>
</dbReference>
<name>A0A1M4W2L2_9FIRM</name>
<dbReference type="Proteomes" id="UP000184404">
    <property type="component" value="Unassembled WGS sequence"/>
</dbReference>
<reference evidence="2 3" key="1">
    <citation type="submission" date="2016-11" db="EMBL/GenBank/DDBJ databases">
        <authorList>
            <person name="Jaros S."/>
            <person name="Januszkiewicz K."/>
            <person name="Wedrychowicz H."/>
        </authorList>
    </citation>
    <scope>NUCLEOTIDE SEQUENCE [LARGE SCALE GENOMIC DNA]</scope>
    <source>
        <strain evidence="2 3">DSM 10502</strain>
    </source>
</reference>
<evidence type="ECO:0000313" key="3">
    <source>
        <dbReference type="Proteomes" id="UP000184404"/>
    </source>
</evidence>
<keyword evidence="1" id="KW-0732">Signal</keyword>